<gene>
    <name evidence="1" type="ORF">SAMN05421804_101503</name>
</gene>
<name>A0A1G8H865_9CLOT</name>
<evidence type="ECO:0000313" key="1">
    <source>
        <dbReference type="EMBL" id="SDI02803.1"/>
    </source>
</evidence>
<dbReference type="InterPro" id="IPR010965">
    <property type="entry name" value="HesB-rel_seleno"/>
</dbReference>
<dbReference type="RefSeq" id="WP_031573658.1">
    <property type="nucleotide sequence ID" value="NZ_DAMANS010000028.1"/>
</dbReference>
<protein>
    <submittedName>
        <fullName evidence="1">HesB-like selenoprotein</fullName>
    </submittedName>
</protein>
<dbReference type="Gene3D" id="2.60.300.12">
    <property type="entry name" value="HesB-like domain"/>
    <property type="match status" value="1"/>
</dbReference>
<organism evidence="1 2">
    <name type="scientific">Proteiniclasticum ruminis</name>
    <dbReference type="NCBI Taxonomy" id="398199"/>
    <lineage>
        <taxon>Bacteria</taxon>
        <taxon>Bacillati</taxon>
        <taxon>Bacillota</taxon>
        <taxon>Clostridia</taxon>
        <taxon>Eubacteriales</taxon>
        <taxon>Clostridiaceae</taxon>
        <taxon>Proteiniclasticum</taxon>
    </lineage>
</organism>
<dbReference type="SUPFAM" id="SSF89360">
    <property type="entry name" value="HesB-like domain"/>
    <property type="match status" value="1"/>
</dbReference>
<dbReference type="Proteomes" id="UP000183255">
    <property type="component" value="Unassembled WGS sequence"/>
</dbReference>
<sequence>METLKKELLVMSDAAYEEFIQFLRSNQVEKNNIRITLAGYACSGPRFGLMVDDKKDGDMETVVKDLTFYIESNLYDEFEGFQILSTEENLGQGMVLRPNKVVESDCGTCSSCG</sequence>
<dbReference type="AlphaFoldDB" id="A0A1G8H865"/>
<reference evidence="1 2" key="1">
    <citation type="submission" date="2016-10" db="EMBL/GenBank/DDBJ databases">
        <authorList>
            <person name="de Groot N.N."/>
        </authorList>
    </citation>
    <scope>NUCLEOTIDE SEQUENCE [LARGE SCALE GENOMIC DNA]</scope>
    <source>
        <strain evidence="1 2">CGMCC 1.5058</strain>
    </source>
</reference>
<dbReference type="NCBIfam" id="TIGR01911">
    <property type="entry name" value="HesB_rel_seleno"/>
    <property type="match status" value="1"/>
</dbReference>
<dbReference type="EMBL" id="FNDZ01000001">
    <property type="protein sequence ID" value="SDI02803.1"/>
    <property type="molecule type" value="Genomic_DNA"/>
</dbReference>
<evidence type="ECO:0000313" key="2">
    <source>
        <dbReference type="Proteomes" id="UP000183255"/>
    </source>
</evidence>
<accession>A0A1G8H865</accession>
<dbReference type="InterPro" id="IPR035903">
    <property type="entry name" value="HesB-like_dom_sf"/>
</dbReference>
<proteinExistence type="predicted"/>